<reference evidence="1" key="1">
    <citation type="journal article" date="2014" name="Int. J. Syst. Evol. Microbiol.">
        <title>Complete genome sequence of Corynebacterium casei LMG S-19264T (=DSM 44701T), isolated from a smear-ripened cheese.</title>
        <authorList>
            <consortium name="US DOE Joint Genome Institute (JGI-PGF)"/>
            <person name="Walter F."/>
            <person name="Albersmeier A."/>
            <person name="Kalinowski J."/>
            <person name="Ruckert C."/>
        </authorList>
    </citation>
    <scope>NUCLEOTIDE SEQUENCE</scope>
    <source>
        <strain evidence="1">CGMCC 1.10998</strain>
    </source>
</reference>
<protein>
    <submittedName>
        <fullName evidence="1">Uncharacterized protein</fullName>
    </submittedName>
</protein>
<dbReference type="AlphaFoldDB" id="A0A916URF6"/>
<evidence type="ECO:0000313" key="2">
    <source>
        <dbReference type="Proteomes" id="UP000637423"/>
    </source>
</evidence>
<dbReference type="Proteomes" id="UP000637423">
    <property type="component" value="Unassembled WGS sequence"/>
</dbReference>
<name>A0A916URF6_9BURK</name>
<accession>A0A916URF6</accession>
<gene>
    <name evidence="1" type="ORF">GCM10011396_35050</name>
</gene>
<reference evidence="1" key="2">
    <citation type="submission" date="2020-09" db="EMBL/GenBank/DDBJ databases">
        <authorList>
            <person name="Sun Q."/>
            <person name="Zhou Y."/>
        </authorList>
    </citation>
    <scope>NUCLEOTIDE SEQUENCE</scope>
    <source>
        <strain evidence="1">CGMCC 1.10998</strain>
    </source>
</reference>
<evidence type="ECO:0000313" key="1">
    <source>
        <dbReference type="EMBL" id="GGC84716.1"/>
    </source>
</evidence>
<comment type="caution">
    <text evidence="1">The sequence shown here is derived from an EMBL/GenBank/DDBJ whole genome shotgun (WGS) entry which is preliminary data.</text>
</comment>
<keyword evidence="2" id="KW-1185">Reference proteome</keyword>
<proteinExistence type="predicted"/>
<dbReference type="RefSeq" id="WP_188567372.1">
    <property type="nucleotide sequence ID" value="NZ_BMED01000003.1"/>
</dbReference>
<organism evidence="1 2">
    <name type="scientific">Undibacterium terreum</name>
    <dbReference type="NCBI Taxonomy" id="1224302"/>
    <lineage>
        <taxon>Bacteria</taxon>
        <taxon>Pseudomonadati</taxon>
        <taxon>Pseudomonadota</taxon>
        <taxon>Betaproteobacteria</taxon>
        <taxon>Burkholderiales</taxon>
        <taxon>Oxalobacteraceae</taxon>
        <taxon>Undibacterium</taxon>
    </lineage>
</organism>
<sequence length="667" mass="72663">MPDLTKNTNADSLMQSLGMTRINNAWKWNKSPVTFGSAGRLPLPLPKSVGELLGNKAADAAATKIALAEKLRQDKQAALDKDIESPGPFSPSYEEASLVPPVATPVGGLNEDPVTRLGSTWREQLWPGVEQILARNLRVTAFSAAWADVLPLFQAQYAEYLVNPVIVSNDQTGALVETTALQISPRSVSGRIPELDATDLAFTPEELLLARQLPPRFLEYHLEAAASLFEKARHFQTERENKAALAASFALDTVQFLVDDQRQRTDIASGVTVAPVIGAMGEWSRSERESTAMTNQSALLESIAISLLVRPSEPAVAAAHLAYATAWMQTVNYGPEIATLSNGTRTRSAEIMDAAQAAAQVSGNQQGLLLRAQSEDLSARATGALHQALSERERAAAAAHSANRAILRVNDLARITTSKLLMACTPGGALNYAQHEQRIRLEYLATLRSGLLRFAACAQGLYSILGYNVKMPRLLWSALPTNAIPSAMLEPGNMDEAALPDEVLLSASLWLRDAATWFLSRMRLERKWLHVVRLRQWVPNDEVWSAAMISGQLSFELDAGKLGSGASPRLRGLALEVLTSSKIPEQQTSSYFTARLSFPLTAGPATAIQLDDRVIGRIRRVDANLMPPPPELTDCILNISPVGMWTIKLEPTADLEDVYLHLWMTEA</sequence>
<dbReference type="EMBL" id="BMED01000003">
    <property type="protein sequence ID" value="GGC84716.1"/>
    <property type="molecule type" value="Genomic_DNA"/>
</dbReference>